<sequence>MAENEDGMIRNLNTLPEDKRRRTDCCCTIFNTAFVVLLFVILLFTLNTDTLSKITYPNDGDGRLCGYEVEKYPYLYFTSLTDTSKRLCVSKCPSASDTFLLCSPTKSLSCKKNDNPAHEVIIYDSYLDQSRIGLICMPKDDAQREALLEKSETKSKYEFLGFYDAIWRSVWISIIFAIFYYLLVYFQPYIAVPWTILIGAIFSAAFGVLIFFFADGYFVVKLLLSLFFLALSVGSFSIIFKT</sequence>
<evidence type="ECO:0000256" key="1">
    <source>
        <dbReference type="SAM" id="Phobius"/>
    </source>
</evidence>
<feature type="transmembrane region" description="Helical" evidence="1">
    <location>
        <begin position="25"/>
        <end position="46"/>
    </location>
</feature>
<name>A0A1J3ITL0_NOCCA</name>
<evidence type="ECO:0000313" key="2">
    <source>
        <dbReference type="EMBL" id="JAU82740.1"/>
    </source>
</evidence>
<feature type="transmembrane region" description="Helical" evidence="1">
    <location>
        <begin position="191"/>
        <end position="213"/>
    </location>
</feature>
<keyword evidence="1" id="KW-1133">Transmembrane helix</keyword>
<reference evidence="2" key="1">
    <citation type="submission" date="2016-07" db="EMBL/GenBank/DDBJ databases">
        <title>De novo transcriptome assembly of four accessions of the metal hyperaccumulator plant Noccaea caerulescens.</title>
        <authorList>
            <person name="Blande D."/>
            <person name="Halimaa P."/>
            <person name="Tervahauta A.I."/>
            <person name="Aarts M.G."/>
            <person name="Karenlampi S.O."/>
        </authorList>
    </citation>
    <scope>NUCLEOTIDE SEQUENCE</scope>
</reference>
<feature type="transmembrane region" description="Helical" evidence="1">
    <location>
        <begin position="165"/>
        <end position="184"/>
    </location>
</feature>
<keyword evidence="1" id="KW-0812">Transmembrane</keyword>
<dbReference type="AlphaFoldDB" id="A0A1J3ITL0"/>
<organism evidence="2">
    <name type="scientific">Noccaea caerulescens</name>
    <name type="common">Alpine penny-cress</name>
    <name type="synonym">Thlaspi caerulescens</name>
    <dbReference type="NCBI Taxonomy" id="107243"/>
    <lineage>
        <taxon>Eukaryota</taxon>
        <taxon>Viridiplantae</taxon>
        <taxon>Streptophyta</taxon>
        <taxon>Embryophyta</taxon>
        <taxon>Tracheophyta</taxon>
        <taxon>Spermatophyta</taxon>
        <taxon>Magnoliopsida</taxon>
        <taxon>eudicotyledons</taxon>
        <taxon>Gunneridae</taxon>
        <taxon>Pentapetalae</taxon>
        <taxon>rosids</taxon>
        <taxon>malvids</taxon>
        <taxon>Brassicales</taxon>
        <taxon>Brassicaceae</taxon>
        <taxon>Coluteocarpeae</taxon>
        <taxon>Noccaea</taxon>
    </lineage>
</organism>
<gene>
    <name evidence="2" type="ORF">MP_TR24462_c0_g1_i1_g.70985</name>
</gene>
<feature type="transmembrane region" description="Helical" evidence="1">
    <location>
        <begin position="219"/>
        <end position="240"/>
    </location>
</feature>
<dbReference type="InterPro" id="IPR036259">
    <property type="entry name" value="MFS_trans_sf"/>
</dbReference>
<keyword evidence="1" id="KW-0472">Membrane</keyword>
<accession>A0A1J3ITL0</accession>
<dbReference type="EMBL" id="GEVM01023198">
    <property type="protein sequence ID" value="JAU82740.1"/>
    <property type="molecule type" value="Transcribed_RNA"/>
</dbReference>
<proteinExistence type="predicted"/>
<protein>
    <submittedName>
        <fullName evidence="2">Uncharacterized protein</fullName>
    </submittedName>
</protein>
<dbReference type="SUPFAM" id="SSF103473">
    <property type="entry name" value="MFS general substrate transporter"/>
    <property type="match status" value="1"/>
</dbReference>